<feature type="compositionally biased region" description="Polar residues" evidence="5">
    <location>
        <begin position="473"/>
        <end position="486"/>
    </location>
</feature>
<accession>A0A060T6V4</accession>
<evidence type="ECO:0000256" key="2">
    <source>
        <dbReference type="ARBA" id="ARBA00022692"/>
    </source>
</evidence>
<dbReference type="SUPFAM" id="SSF103657">
    <property type="entry name" value="BAR/IMD domain-like"/>
    <property type="match status" value="1"/>
</dbReference>
<organism evidence="9">
    <name type="scientific">Blastobotrys adeninivorans</name>
    <name type="common">Yeast</name>
    <name type="synonym">Arxula adeninivorans</name>
    <dbReference type="NCBI Taxonomy" id="409370"/>
    <lineage>
        <taxon>Eukaryota</taxon>
        <taxon>Fungi</taxon>
        <taxon>Dikarya</taxon>
        <taxon>Ascomycota</taxon>
        <taxon>Saccharomycotina</taxon>
        <taxon>Dipodascomycetes</taxon>
        <taxon>Dipodascales</taxon>
        <taxon>Trichomonascaceae</taxon>
        <taxon>Blastobotrys</taxon>
    </lineage>
</organism>
<evidence type="ECO:0000259" key="8">
    <source>
        <dbReference type="PROSITE" id="PS51778"/>
    </source>
</evidence>
<evidence type="ECO:0000256" key="1">
    <source>
        <dbReference type="ARBA" id="ARBA00004370"/>
    </source>
</evidence>
<dbReference type="GO" id="GO:0005737">
    <property type="term" value="C:cytoplasm"/>
    <property type="evidence" value="ECO:0007669"/>
    <property type="project" value="InterPro"/>
</dbReference>
<dbReference type="CDD" id="cd13280">
    <property type="entry name" value="PH_SIP3"/>
    <property type="match status" value="1"/>
</dbReference>
<dbReference type="InterPro" id="IPR042067">
    <property type="entry name" value="Sip3_PH"/>
</dbReference>
<evidence type="ECO:0000259" key="7">
    <source>
        <dbReference type="PROSITE" id="PS50003"/>
    </source>
</evidence>
<dbReference type="InterPro" id="IPR031968">
    <property type="entry name" value="VASt"/>
</dbReference>
<keyword evidence="2 6" id="KW-0812">Transmembrane</keyword>
<dbReference type="Pfam" id="PF16746">
    <property type="entry name" value="BAR_3"/>
    <property type="match status" value="1"/>
</dbReference>
<dbReference type="PANTHER" id="PTHR14248">
    <property type="entry name" value="CYCLIN Y, ISOFORM A"/>
    <property type="match status" value="1"/>
</dbReference>
<feature type="transmembrane region" description="Helical" evidence="6">
    <location>
        <begin position="1098"/>
        <end position="1116"/>
    </location>
</feature>
<name>A0A060T6V4_BLAAD</name>
<reference evidence="9" key="2">
    <citation type="submission" date="2014-06" db="EMBL/GenBank/DDBJ databases">
        <title>The complete genome of Blastobotrys (Arxula) adeninivorans LS3 - a yeast of biotechnological interest.</title>
        <authorList>
            <person name="Kunze G."/>
            <person name="Gaillardin C."/>
            <person name="Czernicka M."/>
            <person name="Durrens P."/>
            <person name="Martin T."/>
            <person name="Boer E."/>
            <person name="Gabaldon T."/>
            <person name="Cruz J."/>
            <person name="Talla E."/>
            <person name="Marck C."/>
            <person name="Goffeau A."/>
            <person name="Barbe V."/>
            <person name="Baret P."/>
            <person name="Baronian K."/>
            <person name="Beier S."/>
            <person name="Bleykasten C."/>
            <person name="Bode R."/>
            <person name="Casaregola S."/>
            <person name="Despons L."/>
            <person name="Fairhead C."/>
            <person name="Giersberg M."/>
            <person name="Gierski P."/>
            <person name="Hahnel U."/>
            <person name="Hartmann A."/>
            <person name="Jankowska D."/>
            <person name="Jubin C."/>
            <person name="Jung P."/>
            <person name="Lafontaine I."/>
            <person name="Leh-Louis V."/>
            <person name="Lemaire M."/>
            <person name="Marcet-Houben M."/>
            <person name="Mascher M."/>
            <person name="Morel G."/>
            <person name="Richard G.-F."/>
            <person name="Riechen J."/>
            <person name="Sacerdot C."/>
            <person name="Sarkar A."/>
            <person name="Savel G."/>
            <person name="Schacherer J."/>
            <person name="Sherman D."/>
            <person name="Straub M.-L."/>
            <person name="Stein N."/>
            <person name="Thierry A."/>
            <person name="Trautwein-Schult A."/>
            <person name="Westhof E."/>
            <person name="Worch S."/>
            <person name="Dujon B."/>
            <person name="Souciet J.-L."/>
            <person name="Wincker P."/>
            <person name="Scholz U."/>
            <person name="Neuveglise N."/>
        </authorList>
    </citation>
    <scope>NUCLEOTIDE SEQUENCE</scope>
    <source>
        <strain evidence="9">LS3</strain>
    </source>
</reference>
<dbReference type="Pfam" id="PF00169">
    <property type="entry name" value="PH"/>
    <property type="match status" value="1"/>
</dbReference>
<dbReference type="Gene3D" id="1.20.1270.60">
    <property type="entry name" value="Arfaptin homology (AH) domain/BAR domain"/>
    <property type="match status" value="1"/>
</dbReference>
<evidence type="ECO:0000256" key="6">
    <source>
        <dbReference type="SAM" id="Phobius"/>
    </source>
</evidence>
<feature type="transmembrane region" description="Helical" evidence="6">
    <location>
        <begin position="1065"/>
        <end position="1086"/>
    </location>
</feature>
<feature type="region of interest" description="Disordered" evidence="5">
    <location>
        <begin position="1029"/>
        <end position="1049"/>
    </location>
</feature>
<keyword evidence="4 6" id="KW-0472">Membrane</keyword>
<keyword evidence="3 6" id="KW-1133">Transmembrane helix</keyword>
<dbReference type="InterPro" id="IPR027267">
    <property type="entry name" value="AH/BAR_dom_sf"/>
</dbReference>
<reference evidence="9" key="1">
    <citation type="submission" date="2014-02" db="EMBL/GenBank/DDBJ databases">
        <authorList>
            <person name="Genoscope - CEA"/>
        </authorList>
    </citation>
    <scope>NUCLEOTIDE SEQUENCE</scope>
    <source>
        <strain evidence="9">LS3</strain>
    </source>
</reference>
<dbReference type="EMBL" id="HG937692">
    <property type="protein sequence ID" value="CDP36663.1"/>
    <property type="molecule type" value="Genomic_DNA"/>
</dbReference>
<dbReference type="PhylomeDB" id="A0A060T6V4"/>
<comment type="subcellular location">
    <subcellularLocation>
        <location evidence="1">Membrane</location>
    </subcellularLocation>
</comment>
<evidence type="ECO:0000256" key="3">
    <source>
        <dbReference type="ARBA" id="ARBA00022989"/>
    </source>
</evidence>
<dbReference type="SUPFAM" id="SSF50729">
    <property type="entry name" value="PH domain-like"/>
    <property type="match status" value="1"/>
</dbReference>
<feature type="domain" description="VASt" evidence="8">
    <location>
        <begin position="835"/>
        <end position="1004"/>
    </location>
</feature>
<dbReference type="SMART" id="SM00233">
    <property type="entry name" value="PH"/>
    <property type="match status" value="1"/>
</dbReference>
<dbReference type="PROSITE" id="PS50003">
    <property type="entry name" value="PH_DOMAIN"/>
    <property type="match status" value="1"/>
</dbReference>
<dbReference type="PROSITE" id="PS51778">
    <property type="entry name" value="VAST"/>
    <property type="match status" value="1"/>
</dbReference>
<dbReference type="Gene3D" id="2.30.29.30">
    <property type="entry name" value="Pleckstrin-homology domain (PH domain)/Phosphotyrosine-binding domain (PTB)"/>
    <property type="match status" value="1"/>
</dbReference>
<dbReference type="InterPro" id="IPR011993">
    <property type="entry name" value="PH-like_dom_sf"/>
</dbReference>
<sequence length="1296" mass="145474">MADTPSAPASPSPIAPEATSAPPANKETHGDGLTPNSTPVTLLAVHFKEASLDSPSFRACMNHINEQFEAIDKWMDNYSKASAKHSQQIDTVLENINYLISLFVPDYVTQGLINHDFTMLAMRRYAEGTRYFWTTVIAKSKEHVTHAISQLSEFQRTELRAYKDSRKNFENTQAKFDAILSHYLGISKTKEASAIREDAFQLAEARKAYIKACFDLCCIISTVQRKLDSSIIDSLTEPWLIKKSNVFLLSDPKFHRLGVDMHRIRSWSKAMNNSIKPIITEMFRVRKKMEEAAISRSIPSRDLADYSIQTSNVSHFVPNTDDDRREKHGWLFVKTGAKAGRQNWVRRWAFVKDGMFGWLVLAPTKNYVLESDKIGVLLCNVSPEPNEDRRFCFELRTKDSTVILQAETLTDLKSWLQAFEVSKRQVLESEKSQSTDTSHAFQKAVPQFSEFAASSNMSADGQSSHHRVVSDPMSAQNNGGSKQSMDATRHAGAAANGATGGLLSTAPESVSVNSLLNSSYAALHEPMGECFADSKTNFSTVGPFGSALVPSPMINTPMPTAMTKEAVLASLFSRPTTIPTAVTANYLGSVNWALYSPQKLENPSQGSPSNVLAINPQKYPEDYPAELRAQDVQMRAVFQTAVDVDDPMDRVVLAFRGLILPNPKQELPARIFVTPKNVYIYSCSFGFTAMLKRPLVEFFSVEGHAGTSYDTLYFISENNQTGMVRVFLDSGRIIQKRIQFLIDLAMETDVGSYPSLGSLVSQLKKIGSDQASREPGLEDNSYTELALDDGVTRQVEGDELDDQQILKKYLAYRHPKSPDEGSKISGTQIDLMSAMPKCLIEQDFDVSARTLFHIMFGEKSSVFKYTETSLYTRVGLDVTSWQWKSDNKQLEREISYSMQSKGVLSSSRSNDKNKLISLQRIERMDERRSYIVFDRRTPWVMPSGDIFFVVLRYLILPSSRTKCRLRIYGAVEWIKSSQIMRNVVESMVIRHLELESKMLVDRAQQCRAQLGPKGMAVTAVRLFGRLGSSSAQNSKSEDGASDGTNSGESTKFESMTVSFRDFLSFLYQYTLVFFLRAVVGLMLLSWAGTKRVANAISIHRLLVFGLLLSLACNLWLSARSTQSYWIDRRATAISNSLGIGPQSVDIMKRSLYLNDIDDLLQEGLEFATVPDAPCYQAFKTMALSASECDSAETCGDLLPDDRASKTFSKRIRKFRDELGVRRNKVLVTLRMLNRMEKEALYDEWQEWLVHEMSYCSAARELVSNDSLSDDDRQALNKYCQSCIDLWNDGDIRSSIA</sequence>
<feature type="region of interest" description="Disordered" evidence="5">
    <location>
        <begin position="455"/>
        <end position="495"/>
    </location>
</feature>
<dbReference type="Pfam" id="PF16016">
    <property type="entry name" value="VASt"/>
    <property type="match status" value="1"/>
</dbReference>
<gene>
    <name evidence="9" type="ORF">GNLVRS02_ARAD1B18172g</name>
</gene>
<evidence type="ECO:0000313" key="9">
    <source>
        <dbReference type="EMBL" id="CDP36663.1"/>
    </source>
</evidence>
<dbReference type="InterPro" id="IPR004148">
    <property type="entry name" value="BAR_dom"/>
</dbReference>
<feature type="region of interest" description="Disordered" evidence="5">
    <location>
        <begin position="1"/>
        <end position="35"/>
    </location>
</feature>
<dbReference type="GO" id="GO:0016020">
    <property type="term" value="C:membrane"/>
    <property type="evidence" value="ECO:0007669"/>
    <property type="project" value="UniProtKB-SubCell"/>
</dbReference>
<evidence type="ECO:0000256" key="5">
    <source>
        <dbReference type="SAM" id="MobiDB-lite"/>
    </source>
</evidence>
<feature type="domain" description="PH" evidence="7">
    <location>
        <begin position="324"/>
        <end position="424"/>
    </location>
</feature>
<dbReference type="InterPro" id="IPR001849">
    <property type="entry name" value="PH_domain"/>
</dbReference>
<proteinExistence type="predicted"/>
<feature type="compositionally biased region" description="Low complexity" evidence="5">
    <location>
        <begin position="15"/>
        <end position="24"/>
    </location>
</feature>
<evidence type="ECO:0000256" key="4">
    <source>
        <dbReference type="ARBA" id="ARBA00023136"/>
    </source>
</evidence>
<protein>
    <submittedName>
        <fullName evidence="9">ARAD1B18172p</fullName>
    </submittedName>
</protein>